<proteinExistence type="predicted"/>
<dbReference type="OrthoDB" id="5286008at2759"/>
<dbReference type="Pfam" id="PF00248">
    <property type="entry name" value="Aldo_ket_red"/>
    <property type="match status" value="1"/>
</dbReference>
<evidence type="ECO:0000313" key="4">
    <source>
        <dbReference type="Proteomes" id="UP000183365"/>
    </source>
</evidence>
<sequence length="350" mass="40266">MEISDILPITLGGATLNVQYNDDPQSIPLLEMVERAFSSGICNSIDTSPYYGDSEMLYGKVLQHLNYTNNANSLKRKSIFVITKCGRIRENEFDYTYDAIISSIKRSIRRLFGQEQSEFLDLVYLHDIEFQTMDQRMEALKALKDLKTQGLIRFIGCSGYPISFIYETCIEFKKRFGESLDGTLSYSNGCLQNDTLFDNEVIDQRFFKECGLKVVSNGSILSMSMLSQHALGIKPFHPCQKIIREMFDFNVKSSLNQQLLQILDKYHQRLPLLATKFAIIKNFQYNLLTVVGISNLEEWNDCESIYKNTMSNDFKFSTNEELCIKEIDDLMISNGIKNLTWNSGYYKGKD</sequence>
<dbReference type="InterPro" id="IPR036812">
    <property type="entry name" value="NAD(P)_OxRdtase_dom_sf"/>
</dbReference>
<keyword evidence="4" id="KW-1185">Reference proteome</keyword>
<dbReference type="Gene3D" id="3.20.20.100">
    <property type="entry name" value="NADP-dependent oxidoreductase domain"/>
    <property type="match status" value="1"/>
</dbReference>
<dbReference type="Proteomes" id="UP000183365">
    <property type="component" value="Unassembled WGS sequence"/>
</dbReference>
<dbReference type="InterPro" id="IPR023210">
    <property type="entry name" value="NADP_OxRdtase_dom"/>
</dbReference>
<protein>
    <submittedName>
        <fullName evidence="3">Related to D-arabinose 1-dehydrogenase</fullName>
    </submittedName>
</protein>
<name>A0A1L0CHY1_9ASCO</name>
<dbReference type="VEuPathDB" id="FungiDB:HGUI_00105"/>
<dbReference type="GO" id="GO:0045290">
    <property type="term" value="F:D-arabinose 1-dehydrogenase [NAD(P)+] activity"/>
    <property type="evidence" value="ECO:0007669"/>
    <property type="project" value="EnsemblFungi"/>
</dbReference>
<accession>A0A1L0CHY1</accession>
<dbReference type="InterPro" id="IPR020471">
    <property type="entry name" value="AKR"/>
</dbReference>
<gene>
    <name evidence="3" type="ORF">HGUI_00105</name>
</gene>
<keyword evidence="1" id="KW-0560">Oxidoreductase</keyword>
<dbReference type="SUPFAM" id="SSF51430">
    <property type="entry name" value="NAD(P)-linked oxidoreductase"/>
    <property type="match status" value="1"/>
</dbReference>
<evidence type="ECO:0000259" key="2">
    <source>
        <dbReference type="Pfam" id="PF00248"/>
    </source>
</evidence>
<dbReference type="AlphaFoldDB" id="A0A1L0CHY1"/>
<organism evidence="3 4">
    <name type="scientific">Hanseniaspora guilliermondii</name>
    <dbReference type="NCBI Taxonomy" id="56406"/>
    <lineage>
        <taxon>Eukaryota</taxon>
        <taxon>Fungi</taxon>
        <taxon>Dikarya</taxon>
        <taxon>Ascomycota</taxon>
        <taxon>Saccharomycotina</taxon>
        <taxon>Saccharomycetes</taxon>
        <taxon>Saccharomycodales</taxon>
        <taxon>Saccharomycodaceae</taxon>
        <taxon>Hanseniaspora</taxon>
    </lineage>
</organism>
<dbReference type="GO" id="GO:0070485">
    <property type="term" value="P:dehydro-D-arabinono-1,4-lactone biosynthetic process"/>
    <property type="evidence" value="ECO:0007669"/>
    <property type="project" value="EnsemblFungi"/>
</dbReference>
<dbReference type="EMBL" id="FQNF01000001">
    <property type="protein sequence ID" value="SGZ37905.1"/>
    <property type="molecule type" value="Genomic_DNA"/>
</dbReference>
<evidence type="ECO:0000313" key="3">
    <source>
        <dbReference type="EMBL" id="SGZ37905.1"/>
    </source>
</evidence>
<dbReference type="GO" id="GO:0005829">
    <property type="term" value="C:cytosol"/>
    <property type="evidence" value="ECO:0007669"/>
    <property type="project" value="TreeGrafter"/>
</dbReference>
<evidence type="ECO:0000256" key="1">
    <source>
        <dbReference type="ARBA" id="ARBA00023002"/>
    </source>
</evidence>
<dbReference type="PANTHER" id="PTHR42686">
    <property type="entry name" value="GH17980P-RELATED"/>
    <property type="match status" value="1"/>
</dbReference>
<reference evidence="4" key="1">
    <citation type="submission" date="2016-11" db="EMBL/GenBank/DDBJ databases">
        <authorList>
            <person name="Guldener U."/>
        </authorList>
    </citation>
    <scope>NUCLEOTIDE SEQUENCE [LARGE SCALE GENOMIC DNA]</scope>
</reference>
<feature type="domain" description="NADP-dependent oxidoreductase" evidence="2">
    <location>
        <begin position="8"/>
        <end position="307"/>
    </location>
</feature>
<dbReference type="PANTHER" id="PTHR42686:SF1">
    <property type="entry name" value="GH17980P-RELATED"/>
    <property type="match status" value="1"/>
</dbReference>